<dbReference type="PROSITE" id="PS51257">
    <property type="entry name" value="PROKAR_LIPOPROTEIN"/>
    <property type="match status" value="1"/>
</dbReference>
<name>A0A150PQD3_SORCE</name>
<organism evidence="1 2">
    <name type="scientific">Sorangium cellulosum</name>
    <name type="common">Polyangium cellulosum</name>
    <dbReference type="NCBI Taxonomy" id="56"/>
    <lineage>
        <taxon>Bacteria</taxon>
        <taxon>Pseudomonadati</taxon>
        <taxon>Myxococcota</taxon>
        <taxon>Polyangia</taxon>
        <taxon>Polyangiales</taxon>
        <taxon>Polyangiaceae</taxon>
        <taxon>Sorangium</taxon>
    </lineage>
</organism>
<dbReference type="AlphaFoldDB" id="A0A150PQD3"/>
<dbReference type="Proteomes" id="UP000075604">
    <property type="component" value="Unassembled WGS sequence"/>
</dbReference>
<comment type="caution">
    <text evidence="1">The sequence shown here is derived from an EMBL/GenBank/DDBJ whole genome shotgun (WGS) entry which is preliminary data.</text>
</comment>
<reference evidence="1 2" key="1">
    <citation type="submission" date="2014-02" db="EMBL/GenBank/DDBJ databases">
        <title>The small core and large imbalanced accessory genome model reveals a collaborative survival strategy of Sorangium cellulosum strains in nature.</title>
        <authorList>
            <person name="Han K."/>
            <person name="Peng R."/>
            <person name="Blom J."/>
            <person name="Li Y.-Z."/>
        </authorList>
    </citation>
    <scope>NUCLEOTIDE SEQUENCE [LARGE SCALE GENOMIC DNA]</scope>
    <source>
        <strain evidence="1 2">So0157-18</strain>
    </source>
</reference>
<dbReference type="EMBL" id="JELX01001721">
    <property type="protein sequence ID" value="KYF57961.1"/>
    <property type="molecule type" value="Genomic_DNA"/>
</dbReference>
<protein>
    <submittedName>
        <fullName evidence="1">Uncharacterized protein</fullName>
    </submittedName>
</protein>
<gene>
    <name evidence="1" type="ORF">BE04_34410</name>
</gene>
<evidence type="ECO:0000313" key="2">
    <source>
        <dbReference type="Proteomes" id="UP000075604"/>
    </source>
</evidence>
<accession>A0A150PQD3</accession>
<evidence type="ECO:0000313" key="1">
    <source>
        <dbReference type="EMBL" id="KYF57961.1"/>
    </source>
</evidence>
<sequence length="241" mass="25011">MAMRMTGGQEDRRGAVVSALLAVLLGGCVVSPQPSPPVREPILDGGLVGVVDAVMPFADQIALEGKPGAVTPAEGVIVVTNLDTLDAPVVADVNPDGSFTATVLARTEHVLRMQVKQGELRSEPADLRLAGPSSTEKTLDHLPCLELTPGAWVTFEADGGARDVVVRSGCAEDVSIEAPRLRRGAAPFSVGPEAPFVVPPGGSTVVTVRADGDGDEREDVLFLDVTAPEPGRRALTLTLPD</sequence>
<proteinExistence type="predicted"/>